<dbReference type="AlphaFoldDB" id="A0A9D4IHQ7"/>
<dbReference type="InterPro" id="IPR027897">
    <property type="entry name" value="DUF4559"/>
</dbReference>
<name>A0A9D4IHQ7_DREPO</name>
<dbReference type="Pfam" id="PF15112">
    <property type="entry name" value="DUF4559"/>
    <property type="match status" value="1"/>
</dbReference>
<dbReference type="EMBL" id="JAIWYP010000009">
    <property type="protein sequence ID" value="KAH3775911.1"/>
    <property type="molecule type" value="Genomic_DNA"/>
</dbReference>
<comment type="caution">
    <text evidence="1">The sequence shown here is derived from an EMBL/GenBank/DDBJ whole genome shotgun (WGS) entry which is preliminary data.</text>
</comment>
<evidence type="ECO:0000313" key="2">
    <source>
        <dbReference type="Proteomes" id="UP000828390"/>
    </source>
</evidence>
<organism evidence="1 2">
    <name type="scientific">Dreissena polymorpha</name>
    <name type="common">Zebra mussel</name>
    <name type="synonym">Mytilus polymorpha</name>
    <dbReference type="NCBI Taxonomy" id="45954"/>
    <lineage>
        <taxon>Eukaryota</taxon>
        <taxon>Metazoa</taxon>
        <taxon>Spiralia</taxon>
        <taxon>Lophotrochozoa</taxon>
        <taxon>Mollusca</taxon>
        <taxon>Bivalvia</taxon>
        <taxon>Autobranchia</taxon>
        <taxon>Heteroconchia</taxon>
        <taxon>Euheterodonta</taxon>
        <taxon>Imparidentia</taxon>
        <taxon>Neoheterodontei</taxon>
        <taxon>Myida</taxon>
        <taxon>Dreissenoidea</taxon>
        <taxon>Dreissenidae</taxon>
        <taxon>Dreissena</taxon>
    </lineage>
</organism>
<dbReference type="Proteomes" id="UP000828390">
    <property type="component" value="Unassembled WGS sequence"/>
</dbReference>
<proteinExistence type="predicted"/>
<gene>
    <name evidence="1" type="ORF">DPMN_177321</name>
</gene>
<reference evidence="1" key="2">
    <citation type="submission" date="2020-11" db="EMBL/GenBank/DDBJ databases">
        <authorList>
            <person name="McCartney M.A."/>
            <person name="Auch B."/>
            <person name="Kono T."/>
            <person name="Mallez S."/>
            <person name="Becker A."/>
            <person name="Gohl D.M."/>
            <person name="Silverstein K.A.T."/>
            <person name="Koren S."/>
            <person name="Bechman K.B."/>
            <person name="Herman A."/>
            <person name="Abrahante J.E."/>
            <person name="Garbe J."/>
        </authorList>
    </citation>
    <scope>NUCLEOTIDE SEQUENCE</scope>
    <source>
        <strain evidence="1">Duluth1</strain>
        <tissue evidence="1">Whole animal</tissue>
    </source>
</reference>
<accession>A0A9D4IHQ7</accession>
<protein>
    <submittedName>
        <fullName evidence="1">Uncharacterized protein</fullName>
    </submittedName>
</protein>
<evidence type="ECO:0000313" key="1">
    <source>
        <dbReference type="EMBL" id="KAH3775911.1"/>
    </source>
</evidence>
<dbReference type="PANTHER" id="PTHR35083:SF1">
    <property type="entry name" value="RGD1565685 PROTEIN"/>
    <property type="match status" value="1"/>
</dbReference>
<keyword evidence="2" id="KW-1185">Reference proteome</keyword>
<dbReference type="PANTHER" id="PTHR35083">
    <property type="entry name" value="RGD1565685 PROTEIN"/>
    <property type="match status" value="1"/>
</dbReference>
<sequence length="194" mass="21627">MASLGVVFSEPEMTNWLKAWLAINIVKDGLQNFVDEELGEFKNNIYQAVRSNNNLSSTLVCTSCSTANLLKCPIKGMCKRTGNTCRTAHADPTKQCKPCPNRICDGIRDEIIKAHRFNGPSWKNTSAEHWTSNHWEVAKCFMPPDGYTDVSSIQNTDFNGVISVMLNCTHFDSKMSFSISPQNSSIPCLLTKVK</sequence>
<reference evidence="1" key="1">
    <citation type="journal article" date="2019" name="bioRxiv">
        <title>The Genome of the Zebra Mussel, Dreissena polymorpha: A Resource for Invasive Species Research.</title>
        <authorList>
            <person name="McCartney M.A."/>
            <person name="Auch B."/>
            <person name="Kono T."/>
            <person name="Mallez S."/>
            <person name="Zhang Y."/>
            <person name="Obille A."/>
            <person name="Becker A."/>
            <person name="Abrahante J.E."/>
            <person name="Garbe J."/>
            <person name="Badalamenti J.P."/>
            <person name="Herman A."/>
            <person name="Mangelson H."/>
            <person name="Liachko I."/>
            <person name="Sullivan S."/>
            <person name="Sone E.D."/>
            <person name="Koren S."/>
            <person name="Silverstein K.A.T."/>
            <person name="Beckman K.B."/>
            <person name="Gohl D.M."/>
        </authorList>
    </citation>
    <scope>NUCLEOTIDE SEQUENCE</scope>
    <source>
        <strain evidence="1">Duluth1</strain>
        <tissue evidence="1">Whole animal</tissue>
    </source>
</reference>